<accession>A0ABR3XSB6</accession>
<organism evidence="7 8">
    <name type="scientific">Paecilomyces lecythidis</name>
    <dbReference type="NCBI Taxonomy" id="3004212"/>
    <lineage>
        <taxon>Eukaryota</taxon>
        <taxon>Fungi</taxon>
        <taxon>Dikarya</taxon>
        <taxon>Ascomycota</taxon>
        <taxon>Pezizomycotina</taxon>
        <taxon>Eurotiomycetes</taxon>
        <taxon>Eurotiomycetidae</taxon>
        <taxon>Eurotiales</taxon>
        <taxon>Thermoascaceae</taxon>
        <taxon>Paecilomyces</taxon>
    </lineage>
</organism>
<evidence type="ECO:0000313" key="7">
    <source>
        <dbReference type="EMBL" id="KAL1878488.1"/>
    </source>
</evidence>
<comment type="similarity">
    <text evidence="2">Belongs to the MSOX/MTOX family.</text>
</comment>
<evidence type="ECO:0000259" key="6">
    <source>
        <dbReference type="Pfam" id="PF01266"/>
    </source>
</evidence>
<feature type="domain" description="FAD dependent oxidoreductase" evidence="6">
    <location>
        <begin position="9"/>
        <end position="367"/>
    </location>
</feature>
<reference evidence="7 8" key="1">
    <citation type="journal article" date="2024" name="IMA Fungus">
        <title>IMA Genome - F19 : A genome assembly and annotation guide to empower mycologists, including annotated draft genome sequences of Ceratocystis pirilliformis, Diaporthe australafricana, Fusarium ophioides, Paecilomyces lecythidis, and Sporothrix stenoceras.</title>
        <authorList>
            <person name="Aylward J."/>
            <person name="Wilson A.M."/>
            <person name="Visagie C.M."/>
            <person name="Spraker J."/>
            <person name="Barnes I."/>
            <person name="Buitendag C."/>
            <person name="Ceriani C."/>
            <person name="Del Mar Angel L."/>
            <person name="du Plessis D."/>
            <person name="Fuchs T."/>
            <person name="Gasser K."/>
            <person name="Kramer D."/>
            <person name="Li W."/>
            <person name="Munsamy K."/>
            <person name="Piso A."/>
            <person name="Price J.L."/>
            <person name="Sonnekus B."/>
            <person name="Thomas C."/>
            <person name="van der Nest A."/>
            <person name="van Dijk A."/>
            <person name="van Heerden A."/>
            <person name="van Vuuren N."/>
            <person name="Yilmaz N."/>
            <person name="Duong T.A."/>
            <person name="van der Merwe N.A."/>
            <person name="Wingfield M.J."/>
            <person name="Wingfield B.D."/>
        </authorList>
    </citation>
    <scope>NUCLEOTIDE SEQUENCE [LARGE SCALE GENOMIC DNA]</scope>
    <source>
        <strain evidence="7 8">CMW 18167</strain>
    </source>
</reference>
<dbReference type="InterPro" id="IPR036188">
    <property type="entry name" value="FAD/NAD-bd_sf"/>
</dbReference>
<evidence type="ECO:0000256" key="5">
    <source>
        <dbReference type="ARBA" id="ARBA00023002"/>
    </source>
</evidence>
<evidence type="ECO:0000313" key="8">
    <source>
        <dbReference type="Proteomes" id="UP001583193"/>
    </source>
</evidence>
<evidence type="ECO:0000256" key="2">
    <source>
        <dbReference type="ARBA" id="ARBA00010989"/>
    </source>
</evidence>
<evidence type="ECO:0000256" key="3">
    <source>
        <dbReference type="ARBA" id="ARBA00022630"/>
    </source>
</evidence>
<name>A0ABR3XSB6_9EURO</name>
<dbReference type="Proteomes" id="UP001583193">
    <property type="component" value="Unassembled WGS sequence"/>
</dbReference>
<gene>
    <name evidence="7" type="ORF">Plec18167_004562</name>
</gene>
<dbReference type="SUPFAM" id="SSF51905">
    <property type="entry name" value="FAD/NAD(P)-binding domain"/>
    <property type="match status" value="1"/>
</dbReference>
<dbReference type="PANTHER" id="PTHR10961">
    <property type="entry name" value="PEROXISOMAL SARCOSINE OXIDASE"/>
    <property type="match status" value="1"/>
</dbReference>
<comment type="cofactor">
    <cofactor evidence="1">
        <name>FAD</name>
        <dbReference type="ChEBI" id="CHEBI:57692"/>
    </cofactor>
</comment>
<proteinExistence type="inferred from homology"/>
<evidence type="ECO:0000256" key="1">
    <source>
        <dbReference type="ARBA" id="ARBA00001974"/>
    </source>
</evidence>
<dbReference type="Gene3D" id="3.50.50.60">
    <property type="entry name" value="FAD/NAD(P)-binding domain"/>
    <property type="match status" value="1"/>
</dbReference>
<keyword evidence="8" id="KW-1185">Reference proteome</keyword>
<sequence>MSISQSSPIIIVGAGTWGTSTALHLARQGYKNVTLFDRYPVPSPISAGNDVNKVVSPGQYSVDQDRVDVNTALTMEAMKAWMNDPLFKPYYHDTGLLMSANTPAGMQRLGVRVRPGEEDNVVPIEQPEDFRKLAPSGILRGEFPGWKGYLTRKGAGWAEARNALAAAAREAQRLGVNIVAGGTAGQVVTLIFEYNDVKGVVTADGKIHRAERTILCAGAAAGQFLDFQDQLRPTAWTIAHIALSPEERKQYQNIPVIFNIEKGFFFEPDQNGEIKLCDEHPGYTNMTRLPDGRLGSVPFEKTQVPKESEIRIRALLRETMPQLADRPFSFARICWCADTADREFIIDRHPKYRSLVLGCGASGRGMISPRGVMTWTLRKCTHKLTISAGFKYLPTIGRTIIDAMQDKISPKMHECLKWSPGKATSRNWADTLGRFGGPNKVMDFGDVSEWTAAPQRDLSKL</sequence>
<dbReference type="EMBL" id="JAVDPF010000012">
    <property type="protein sequence ID" value="KAL1878488.1"/>
    <property type="molecule type" value="Genomic_DNA"/>
</dbReference>
<dbReference type="InterPro" id="IPR006076">
    <property type="entry name" value="FAD-dep_OxRdtase"/>
</dbReference>
<dbReference type="Pfam" id="PF01266">
    <property type="entry name" value="DAO"/>
    <property type="match status" value="1"/>
</dbReference>
<keyword evidence="5" id="KW-0560">Oxidoreductase</keyword>
<comment type="caution">
    <text evidence="7">The sequence shown here is derived from an EMBL/GenBank/DDBJ whole genome shotgun (WGS) entry which is preliminary data.</text>
</comment>
<dbReference type="PANTHER" id="PTHR10961:SF24">
    <property type="entry name" value="HYPOTHETICAL FRUCTOSYL AMINE:OXYGEN OXIDOREDUCTASE (EUROFUNG)"/>
    <property type="match status" value="1"/>
</dbReference>
<protein>
    <recommendedName>
        <fullName evidence="6">FAD dependent oxidoreductase domain-containing protein</fullName>
    </recommendedName>
</protein>
<keyword evidence="3" id="KW-0285">Flavoprotein</keyword>
<evidence type="ECO:0000256" key="4">
    <source>
        <dbReference type="ARBA" id="ARBA00022827"/>
    </source>
</evidence>
<keyword evidence="4" id="KW-0274">FAD</keyword>
<dbReference type="Gene3D" id="3.30.9.10">
    <property type="entry name" value="D-Amino Acid Oxidase, subunit A, domain 2"/>
    <property type="match status" value="1"/>
</dbReference>
<dbReference type="InterPro" id="IPR045170">
    <property type="entry name" value="MTOX"/>
</dbReference>